<evidence type="ECO:0000259" key="5">
    <source>
        <dbReference type="PROSITE" id="PS50977"/>
    </source>
</evidence>
<evidence type="ECO:0000313" key="7">
    <source>
        <dbReference type="Proteomes" id="UP000288096"/>
    </source>
</evidence>
<reference evidence="7" key="1">
    <citation type="submission" date="2017-11" db="EMBL/GenBank/DDBJ databases">
        <authorList>
            <person name="Watanabe M."/>
            <person name="Kojima H."/>
        </authorList>
    </citation>
    <scope>NUCLEOTIDE SEQUENCE [LARGE SCALE GENOMIC DNA]</scope>
    <source>
        <strain evidence="7">Tokyo 01</strain>
    </source>
</reference>
<dbReference type="InterPro" id="IPR001647">
    <property type="entry name" value="HTH_TetR"/>
</dbReference>
<proteinExistence type="predicted"/>
<evidence type="ECO:0000256" key="3">
    <source>
        <dbReference type="ARBA" id="ARBA00023163"/>
    </source>
</evidence>
<reference evidence="7" key="2">
    <citation type="submission" date="2019-01" db="EMBL/GenBank/DDBJ databases">
        <title>Genome sequence of Desulfonema ishimotonii strain Tokyo 01.</title>
        <authorList>
            <person name="Fukui M."/>
        </authorList>
    </citation>
    <scope>NUCLEOTIDE SEQUENCE [LARGE SCALE GENOMIC DNA]</scope>
    <source>
        <strain evidence="7">Tokyo 01</strain>
    </source>
</reference>
<gene>
    <name evidence="6" type="ORF">DENIS_1538</name>
</gene>
<feature type="DNA-binding region" description="H-T-H motif" evidence="4">
    <location>
        <begin position="27"/>
        <end position="46"/>
    </location>
</feature>
<dbReference type="SUPFAM" id="SSF48498">
    <property type="entry name" value="Tetracyclin repressor-like, C-terminal domain"/>
    <property type="match status" value="1"/>
</dbReference>
<dbReference type="InterPro" id="IPR036271">
    <property type="entry name" value="Tet_transcr_reg_TetR-rel_C_sf"/>
</dbReference>
<dbReference type="PROSITE" id="PS50977">
    <property type="entry name" value="HTH_TETR_2"/>
    <property type="match status" value="1"/>
</dbReference>
<evidence type="ECO:0000313" key="6">
    <source>
        <dbReference type="EMBL" id="GBC60581.1"/>
    </source>
</evidence>
<keyword evidence="2 4" id="KW-0238">DNA-binding</keyword>
<dbReference type="Proteomes" id="UP000288096">
    <property type="component" value="Unassembled WGS sequence"/>
</dbReference>
<name>A0A401FUE3_9BACT</name>
<dbReference type="SUPFAM" id="SSF46689">
    <property type="entry name" value="Homeodomain-like"/>
    <property type="match status" value="1"/>
</dbReference>
<keyword evidence="3" id="KW-0804">Transcription</keyword>
<dbReference type="Gene3D" id="1.10.357.10">
    <property type="entry name" value="Tetracycline Repressor, domain 2"/>
    <property type="match status" value="1"/>
</dbReference>
<dbReference type="InterPro" id="IPR011075">
    <property type="entry name" value="TetR_C"/>
</dbReference>
<dbReference type="EMBL" id="BEXT01000001">
    <property type="protein sequence ID" value="GBC60581.1"/>
    <property type="molecule type" value="Genomic_DNA"/>
</dbReference>
<accession>A0A401FUE3</accession>
<evidence type="ECO:0000256" key="1">
    <source>
        <dbReference type="ARBA" id="ARBA00023015"/>
    </source>
</evidence>
<organism evidence="6 7">
    <name type="scientific">Desulfonema ishimotonii</name>
    <dbReference type="NCBI Taxonomy" id="45657"/>
    <lineage>
        <taxon>Bacteria</taxon>
        <taxon>Pseudomonadati</taxon>
        <taxon>Thermodesulfobacteriota</taxon>
        <taxon>Desulfobacteria</taxon>
        <taxon>Desulfobacterales</taxon>
        <taxon>Desulfococcaceae</taxon>
        <taxon>Desulfonema</taxon>
    </lineage>
</organism>
<keyword evidence="1" id="KW-0805">Transcription regulation</keyword>
<keyword evidence="7" id="KW-1185">Reference proteome</keyword>
<protein>
    <submittedName>
        <fullName evidence="6">TetR family transcriptional regulator</fullName>
    </submittedName>
</protein>
<dbReference type="InterPro" id="IPR009057">
    <property type="entry name" value="Homeodomain-like_sf"/>
</dbReference>
<dbReference type="AlphaFoldDB" id="A0A401FUE3"/>
<evidence type="ECO:0000256" key="4">
    <source>
        <dbReference type="PROSITE-ProRule" id="PRU00335"/>
    </source>
</evidence>
<evidence type="ECO:0000256" key="2">
    <source>
        <dbReference type="ARBA" id="ARBA00023125"/>
    </source>
</evidence>
<comment type="caution">
    <text evidence="6">The sequence shown here is derived from an EMBL/GenBank/DDBJ whole genome shotgun (WGS) entry which is preliminary data.</text>
</comment>
<feature type="domain" description="HTH tetR-type" evidence="5">
    <location>
        <begin position="4"/>
        <end position="64"/>
    </location>
</feature>
<dbReference type="Pfam" id="PF00440">
    <property type="entry name" value="TetR_N"/>
    <property type="match status" value="1"/>
</dbReference>
<sequence length="194" mass="22235">MKIRDTRQKLIEAGAKAMLVKSYHAVGIKEVLDDVGVPKGSFYHYFKSKEHFGTEVIEHAVAEHIERLRQYLADRGRSPLGRFRAFFESGQSCYHNMQYRQACLISKLATEVSEMSPTMRAALKSGLDQWRTLFAQFIREAQAEGEIDPQFDPEALAGFVQFAWEGAVMRMQVDQNGAPLENFRVYIFDHLLAR</sequence>
<dbReference type="RefSeq" id="WP_166404965.1">
    <property type="nucleotide sequence ID" value="NZ_BEXT01000001.1"/>
</dbReference>
<dbReference type="GO" id="GO:0003677">
    <property type="term" value="F:DNA binding"/>
    <property type="evidence" value="ECO:0007669"/>
    <property type="project" value="UniProtKB-UniRule"/>
</dbReference>
<dbReference type="Pfam" id="PF16925">
    <property type="entry name" value="TetR_C_13"/>
    <property type="match status" value="1"/>
</dbReference>
<dbReference type="PANTHER" id="PTHR47506:SF6">
    <property type="entry name" value="HTH-TYPE TRANSCRIPTIONAL REPRESSOR NEMR"/>
    <property type="match status" value="1"/>
</dbReference>
<dbReference type="PANTHER" id="PTHR47506">
    <property type="entry name" value="TRANSCRIPTIONAL REGULATORY PROTEIN"/>
    <property type="match status" value="1"/>
</dbReference>